<dbReference type="Proteomes" id="UP000030364">
    <property type="component" value="Unassembled WGS sequence"/>
</dbReference>
<protein>
    <submittedName>
        <fullName evidence="2">Uncharacterized protein</fullName>
    </submittedName>
</protein>
<reference evidence="2 3" key="1">
    <citation type="journal article" date="2015" name="Genome Announc.">
        <title>Draft Genome Sequence of the Thermophile Thermus filiformis ATCC 43280, Producer of Carotenoid-(Di)glucoside-Branched Fatty Acid (Di)esters and Source of Hyperthermostable Enzymes of Biotechnological Interest.</title>
        <authorList>
            <person name="Mandelli F."/>
            <person name="Oliveira Ramires B."/>
            <person name="Couger M.B."/>
            <person name="Paixao D.A."/>
            <person name="Camilo C.M."/>
            <person name="Polikarpov I."/>
            <person name="Prade R."/>
            <person name="Riano-Pachon D.M."/>
            <person name="Squina F.M."/>
        </authorList>
    </citation>
    <scope>NUCLEOTIDE SEQUENCE [LARGE SCALE GENOMIC DNA]</scope>
    <source>
        <strain evidence="2 3">ATCC 43280</strain>
    </source>
</reference>
<dbReference type="AlphaFoldDB" id="A0A0D6XAQ4"/>
<evidence type="ECO:0000313" key="2">
    <source>
        <dbReference type="EMBL" id="KIX84850.1"/>
    </source>
</evidence>
<name>A0A0D6XAQ4_THEFI</name>
<dbReference type="OrthoDB" id="33455at2"/>
<dbReference type="EMBL" id="JPSL02000023">
    <property type="protein sequence ID" value="KIX84850.1"/>
    <property type="molecule type" value="Genomic_DNA"/>
</dbReference>
<sequence length="97" mass="10953">MREEMLRRKVEELEAYLAHLEAERQKLLARLAYLEAQRLEARGAPGGGGARGVLSRKEAEELHALLSAVWLDLNEVRPARVPDLDRALRLLERALTG</sequence>
<gene>
    <name evidence="2" type="ORF">THFILI_00145</name>
</gene>
<feature type="coiled-coil region" evidence="1">
    <location>
        <begin position="3"/>
        <end position="37"/>
    </location>
</feature>
<comment type="caution">
    <text evidence="2">The sequence shown here is derived from an EMBL/GenBank/DDBJ whole genome shotgun (WGS) entry which is preliminary data.</text>
</comment>
<keyword evidence="3" id="KW-1185">Reference proteome</keyword>
<proteinExistence type="predicted"/>
<organism evidence="2 3">
    <name type="scientific">Thermus filiformis</name>
    <dbReference type="NCBI Taxonomy" id="276"/>
    <lineage>
        <taxon>Bacteria</taxon>
        <taxon>Thermotogati</taxon>
        <taxon>Deinococcota</taxon>
        <taxon>Deinococci</taxon>
        <taxon>Thermales</taxon>
        <taxon>Thermaceae</taxon>
        <taxon>Thermus</taxon>
    </lineage>
</organism>
<keyword evidence="1" id="KW-0175">Coiled coil</keyword>
<evidence type="ECO:0000256" key="1">
    <source>
        <dbReference type="SAM" id="Coils"/>
    </source>
</evidence>
<accession>A0A0D6XAQ4</accession>
<dbReference type="STRING" id="276.THFILI_00145"/>
<evidence type="ECO:0000313" key="3">
    <source>
        <dbReference type="Proteomes" id="UP000030364"/>
    </source>
</evidence>